<dbReference type="PANTHER" id="PTHR11373">
    <property type="entry name" value="DEOXYNUCLEOSIDE TRIPHOSPHATE TRIPHOSPHOHYDROLASE"/>
    <property type="match status" value="1"/>
</dbReference>
<dbReference type="InterPro" id="IPR050135">
    <property type="entry name" value="dGTPase-like"/>
</dbReference>
<dbReference type="SUPFAM" id="SSF109604">
    <property type="entry name" value="HD-domain/PDEase-like"/>
    <property type="match status" value="1"/>
</dbReference>
<gene>
    <name evidence="2" type="ORF">KP79_PYT00591</name>
</gene>
<dbReference type="GO" id="GO:0006203">
    <property type="term" value="P:dGTP catabolic process"/>
    <property type="evidence" value="ECO:0007669"/>
    <property type="project" value="TreeGrafter"/>
</dbReference>
<dbReference type="Gene3D" id="3.30.70.2760">
    <property type="match status" value="1"/>
</dbReference>
<feature type="compositionally biased region" description="Basic and acidic residues" evidence="1">
    <location>
        <begin position="338"/>
        <end position="358"/>
    </location>
</feature>
<evidence type="ECO:0000256" key="1">
    <source>
        <dbReference type="SAM" id="MobiDB-lite"/>
    </source>
</evidence>
<dbReference type="OrthoDB" id="9991235at2759"/>
<proteinExistence type="predicted"/>
<keyword evidence="3" id="KW-1185">Reference proteome</keyword>
<protein>
    <submittedName>
        <fullName evidence="2">Deoxynucleoside triphosphate triphosphohydrolase SAMHD1</fullName>
    </submittedName>
</protein>
<dbReference type="EMBL" id="NEDP02001744">
    <property type="protein sequence ID" value="OWF52573.1"/>
    <property type="molecule type" value="Genomic_DNA"/>
</dbReference>
<dbReference type="Proteomes" id="UP000242188">
    <property type="component" value="Unassembled WGS sequence"/>
</dbReference>
<dbReference type="GO" id="GO:0005634">
    <property type="term" value="C:nucleus"/>
    <property type="evidence" value="ECO:0007669"/>
    <property type="project" value="TreeGrafter"/>
</dbReference>
<evidence type="ECO:0000313" key="3">
    <source>
        <dbReference type="Proteomes" id="UP000242188"/>
    </source>
</evidence>
<keyword evidence="2" id="KW-0378">Hydrolase</keyword>
<name>A0A210QUX5_MIZYE</name>
<organism evidence="2 3">
    <name type="scientific">Mizuhopecten yessoensis</name>
    <name type="common">Japanese scallop</name>
    <name type="synonym">Patinopecten yessoensis</name>
    <dbReference type="NCBI Taxonomy" id="6573"/>
    <lineage>
        <taxon>Eukaryota</taxon>
        <taxon>Metazoa</taxon>
        <taxon>Spiralia</taxon>
        <taxon>Lophotrochozoa</taxon>
        <taxon>Mollusca</taxon>
        <taxon>Bivalvia</taxon>
        <taxon>Autobranchia</taxon>
        <taxon>Pteriomorphia</taxon>
        <taxon>Pectinida</taxon>
        <taxon>Pectinoidea</taxon>
        <taxon>Pectinidae</taxon>
        <taxon>Mizuhopecten</taxon>
    </lineage>
</organism>
<sequence>MFDHLVKKNGLDTEFDKYGLTDMDRTFIKEQIKGPSEEVSTLYLCHPLNLKVLQIFRQVGSIVRIVVHVNQEHILFYYSRKGTYTYGQGRGLFRFQEGHIYIWIDMFNTRVTLHKRAYQHRVNAIIEHMITEAFLKADEHLKFLGADGKLVTMSQSIHDMEAYSKLTDSVFDLILMSTDPNLKEARDILTKVLQRKLYKCVGQTKPKDQVYKKSDAECIKKEIVAKGQEKDRQNLEDNLIVEIISMDYGMKDSNPIDHVRFYDKRNPEKPMVIRKEEVSRMTPKEFTDQNVYLFTRRNDKEFYQTAMETFKQWCGDKQFSQPRGGTFANVELTPYKRRSSDTEESVSKKARRDIAKTM</sequence>
<dbReference type="GO" id="GO:0008832">
    <property type="term" value="F:dGTPase activity"/>
    <property type="evidence" value="ECO:0007669"/>
    <property type="project" value="TreeGrafter"/>
</dbReference>
<dbReference type="PANTHER" id="PTHR11373:SF4">
    <property type="entry name" value="DEOXYNUCLEOSIDE TRIPHOSPHATE TRIPHOSPHOHYDROLASE SAMHD1"/>
    <property type="match status" value="1"/>
</dbReference>
<accession>A0A210QUX5</accession>
<dbReference type="STRING" id="6573.A0A210QUX5"/>
<comment type="caution">
    <text evidence="2">The sequence shown here is derived from an EMBL/GenBank/DDBJ whole genome shotgun (WGS) entry which is preliminary data.</text>
</comment>
<dbReference type="AlphaFoldDB" id="A0A210QUX5"/>
<reference evidence="2 3" key="1">
    <citation type="journal article" date="2017" name="Nat. Ecol. Evol.">
        <title>Scallop genome provides insights into evolution of bilaterian karyotype and development.</title>
        <authorList>
            <person name="Wang S."/>
            <person name="Zhang J."/>
            <person name="Jiao W."/>
            <person name="Li J."/>
            <person name="Xun X."/>
            <person name="Sun Y."/>
            <person name="Guo X."/>
            <person name="Huan P."/>
            <person name="Dong B."/>
            <person name="Zhang L."/>
            <person name="Hu X."/>
            <person name="Sun X."/>
            <person name="Wang J."/>
            <person name="Zhao C."/>
            <person name="Wang Y."/>
            <person name="Wang D."/>
            <person name="Huang X."/>
            <person name="Wang R."/>
            <person name="Lv J."/>
            <person name="Li Y."/>
            <person name="Zhang Z."/>
            <person name="Liu B."/>
            <person name="Lu W."/>
            <person name="Hui Y."/>
            <person name="Liang J."/>
            <person name="Zhou Z."/>
            <person name="Hou R."/>
            <person name="Li X."/>
            <person name="Liu Y."/>
            <person name="Li H."/>
            <person name="Ning X."/>
            <person name="Lin Y."/>
            <person name="Zhao L."/>
            <person name="Xing Q."/>
            <person name="Dou J."/>
            <person name="Li Y."/>
            <person name="Mao J."/>
            <person name="Guo H."/>
            <person name="Dou H."/>
            <person name="Li T."/>
            <person name="Mu C."/>
            <person name="Jiang W."/>
            <person name="Fu Q."/>
            <person name="Fu X."/>
            <person name="Miao Y."/>
            <person name="Liu J."/>
            <person name="Yu Q."/>
            <person name="Li R."/>
            <person name="Liao H."/>
            <person name="Li X."/>
            <person name="Kong Y."/>
            <person name="Jiang Z."/>
            <person name="Chourrout D."/>
            <person name="Li R."/>
            <person name="Bao Z."/>
        </authorList>
    </citation>
    <scope>NUCLEOTIDE SEQUENCE [LARGE SCALE GENOMIC DNA]</scope>
    <source>
        <strain evidence="2 3">PY_sf001</strain>
    </source>
</reference>
<evidence type="ECO:0000313" key="2">
    <source>
        <dbReference type="EMBL" id="OWF52573.1"/>
    </source>
</evidence>
<feature type="region of interest" description="Disordered" evidence="1">
    <location>
        <begin position="337"/>
        <end position="358"/>
    </location>
</feature>
<dbReference type="Gene3D" id="1.10.3210.10">
    <property type="entry name" value="Hypothetical protein af1432"/>
    <property type="match status" value="1"/>
</dbReference>